<organism evidence="1 2">
    <name type="scientific">Corchorus olitorius</name>
    <dbReference type="NCBI Taxonomy" id="93759"/>
    <lineage>
        <taxon>Eukaryota</taxon>
        <taxon>Viridiplantae</taxon>
        <taxon>Streptophyta</taxon>
        <taxon>Embryophyta</taxon>
        <taxon>Tracheophyta</taxon>
        <taxon>Spermatophyta</taxon>
        <taxon>Magnoliopsida</taxon>
        <taxon>eudicotyledons</taxon>
        <taxon>Gunneridae</taxon>
        <taxon>Pentapetalae</taxon>
        <taxon>rosids</taxon>
        <taxon>malvids</taxon>
        <taxon>Malvales</taxon>
        <taxon>Malvaceae</taxon>
        <taxon>Grewioideae</taxon>
        <taxon>Apeibeae</taxon>
        <taxon>Corchorus</taxon>
    </lineage>
</organism>
<keyword evidence="1" id="KW-0808">Transferase</keyword>
<evidence type="ECO:0000313" key="1">
    <source>
        <dbReference type="EMBL" id="OMP12872.1"/>
    </source>
</evidence>
<comment type="caution">
    <text evidence="1">The sequence shown here is derived from an EMBL/GenBank/DDBJ whole genome shotgun (WGS) entry which is preliminary data.</text>
</comment>
<protein>
    <submittedName>
        <fullName evidence="1">Serine/threonine-protein kinase A-Raf-like protein</fullName>
    </submittedName>
</protein>
<dbReference type="EMBL" id="AWUE01005750">
    <property type="protein sequence ID" value="OMP12872.1"/>
    <property type="molecule type" value="Genomic_DNA"/>
</dbReference>
<sequence>MARTQTSKIKNFPFRKSGYRVKVPEQAIQTLLYLGQSKRHSVFTPAFFKEVGRWVPSDSH</sequence>
<reference evidence="2" key="1">
    <citation type="submission" date="2013-09" db="EMBL/GenBank/DDBJ databases">
        <title>Corchorus olitorius genome sequencing.</title>
        <authorList>
            <person name="Alam M."/>
            <person name="Haque M.S."/>
            <person name="Islam M.S."/>
            <person name="Emdad E.M."/>
            <person name="Islam M.M."/>
            <person name="Ahmed B."/>
            <person name="Halim A."/>
            <person name="Hossen Q.M.M."/>
            <person name="Hossain M.Z."/>
            <person name="Ahmed R."/>
            <person name="Khan M.M."/>
            <person name="Islam R."/>
            <person name="Rashid M.M."/>
            <person name="Khan S.A."/>
            <person name="Rahman M.S."/>
            <person name="Alam M."/>
            <person name="Yahiya A.S."/>
            <person name="Khan M.S."/>
            <person name="Azam M.S."/>
            <person name="Haque T."/>
            <person name="Lashkar M.Z.H."/>
            <person name="Akhand A.I."/>
            <person name="Morshed G."/>
            <person name="Roy S."/>
            <person name="Uddin K.S."/>
            <person name="Rabeya T."/>
            <person name="Hossain A.S."/>
            <person name="Chowdhury A."/>
            <person name="Snigdha A.R."/>
            <person name="Mortoza M.S."/>
            <person name="Matin S.A."/>
            <person name="Hoque S.M.E."/>
            <person name="Islam M.K."/>
            <person name="Roy D.K."/>
            <person name="Haider R."/>
            <person name="Moosa M.M."/>
            <person name="Elias S.M."/>
            <person name="Hasan A.M."/>
            <person name="Jahan S."/>
            <person name="Shafiuddin M."/>
            <person name="Mahmood N."/>
            <person name="Shommy N.S."/>
        </authorList>
    </citation>
    <scope>NUCLEOTIDE SEQUENCE [LARGE SCALE GENOMIC DNA]</scope>
    <source>
        <strain evidence="2">cv. O-4</strain>
    </source>
</reference>
<name>A0A1R3L0J4_9ROSI</name>
<dbReference type="Proteomes" id="UP000187203">
    <property type="component" value="Unassembled WGS sequence"/>
</dbReference>
<accession>A0A1R3L0J4</accession>
<proteinExistence type="predicted"/>
<gene>
    <name evidence="1" type="ORF">COLO4_02651</name>
</gene>
<keyword evidence="2" id="KW-1185">Reference proteome</keyword>
<evidence type="ECO:0000313" key="2">
    <source>
        <dbReference type="Proteomes" id="UP000187203"/>
    </source>
</evidence>
<dbReference type="AlphaFoldDB" id="A0A1R3L0J4"/>
<dbReference type="GO" id="GO:0016301">
    <property type="term" value="F:kinase activity"/>
    <property type="evidence" value="ECO:0007669"/>
    <property type="project" value="UniProtKB-KW"/>
</dbReference>
<keyword evidence="1" id="KW-0418">Kinase</keyword>